<dbReference type="InParanoid" id="A0A0V0YUG8"/>
<dbReference type="EMBL" id="JYDH01004889">
    <property type="protein sequence ID" value="KRY03736.1"/>
    <property type="molecule type" value="Genomic_DNA"/>
</dbReference>
<sequence length="35" mass="4034">LNISNISVCGHVLIYISCLPYHRIGLNPAMIWYKM</sequence>
<evidence type="ECO:0000313" key="1">
    <source>
        <dbReference type="EMBL" id="KRY03736.1"/>
    </source>
</evidence>
<proteinExistence type="predicted"/>
<reference evidence="1 2" key="1">
    <citation type="submission" date="2015-01" db="EMBL/GenBank/DDBJ databases">
        <title>Evolution of Trichinella species and genotypes.</title>
        <authorList>
            <person name="Korhonen P.K."/>
            <person name="Edoardo P."/>
            <person name="Giuseppe L.R."/>
            <person name="Gasser R.B."/>
        </authorList>
    </citation>
    <scope>NUCLEOTIDE SEQUENCE [LARGE SCALE GENOMIC DNA]</scope>
    <source>
        <strain evidence="1">ISS3</strain>
    </source>
</reference>
<feature type="non-terminal residue" evidence="1">
    <location>
        <position position="1"/>
    </location>
</feature>
<organism evidence="1 2">
    <name type="scientific">Trichinella spiralis</name>
    <name type="common">Trichina worm</name>
    <dbReference type="NCBI Taxonomy" id="6334"/>
    <lineage>
        <taxon>Eukaryota</taxon>
        <taxon>Metazoa</taxon>
        <taxon>Ecdysozoa</taxon>
        <taxon>Nematoda</taxon>
        <taxon>Enoplea</taxon>
        <taxon>Dorylaimia</taxon>
        <taxon>Trichinellida</taxon>
        <taxon>Trichinellidae</taxon>
        <taxon>Trichinella</taxon>
    </lineage>
</organism>
<evidence type="ECO:0000313" key="2">
    <source>
        <dbReference type="Proteomes" id="UP000054776"/>
    </source>
</evidence>
<dbReference type="Proteomes" id="UP000054776">
    <property type="component" value="Unassembled WGS sequence"/>
</dbReference>
<gene>
    <name evidence="1" type="ORF">T01_10610</name>
</gene>
<comment type="caution">
    <text evidence="1">The sequence shown here is derived from an EMBL/GenBank/DDBJ whole genome shotgun (WGS) entry which is preliminary data.</text>
</comment>
<protein>
    <submittedName>
        <fullName evidence="1">Uncharacterized protein</fullName>
    </submittedName>
</protein>
<dbReference type="AlphaFoldDB" id="A0A0V0YUG8"/>
<keyword evidence="2" id="KW-1185">Reference proteome</keyword>
<name>A0A0V0YUG8_TRISP</name>
<accession>A0A0V0YUG8</accession>